<dbReference type="EMBL" id="LCJQ01000006">
    <property type="protein sequence ID" value="KKT81721.1"/>
    <property type="molecule type" value="Genomic_DNA"/>
</dbReference>
<evidence type="ECO:0000256" key="1">
    <source>
        <dbReference type="SAM" id="MobiDB-lite"/>
    </source>
</evidence>
<sequence length="329" mass="37694">MRNLLKQFKKGSREVRLTVEEKSAMRQALLQFAQENPVAHTSQAKNSRTVVSPYSFMRKARGFKVLSATVIGGILIGGTVSFAAEGALPGNVLYPVKTGVNERVRGVVAVTPQAKAEWDIALVERRLTEMKEVGSLESIPSETKEFARKNVRKYAERAQRRIVEFDDNDDDERALEVAENLARVLQTYEKELLEDIHKKTSEQDNDEDKQANVEIKKSSKFKKETERVRTTVSTSTPSVKIENSINNTEREKRPSEDTNSIRIKKSGTESLEKTIDDIREVRENLEKRNKEKKAEYERRKETRKEEGQKEEKDEERKTYISAPSSESER</sequence>
<keyword evidence="2" id="KW-0472">Membrane</keyword>
<evidence type="ECO:0008006" key="5">
    <source>
        <dbReference type="Google" id="ProtNLM"/>
    </source>
</evidence>
<keyword evidence="2" id="KW-1133">Transmembrane helix</keyword>
<accession>A0A0G1KDC4</accession>
<evidence type="ECO:0000256" key="2">
    <source>
        <dbReference type="SAM" id="Phobius"/>
    </source>
</evidence>
<proteinExistence type="predicted"/>
<evidence type="ECO:0000313" key="4">
    <source>
        <dbReference type="Proteomes" id="UP000034595"/>
    </source>
</evidence>
<comment type="caution">
    <text evidence="3">The sequence shown here is derived from an EMBL/GenBank/DDBJ whole genome shotgun (WGS) entry which is preliminary data.</text>
</comment>
<reference evidence="3 4" key="1">
    <citation type="journal article" date="2015" name="Nature">
        <title>rRNA introns, odd ribosomes, and small enigmatic genomes across a large radiation of phyla.</title>
        <authorList>
            <person name="Brown C.T."/>
            <person name="Hug L.A."/>
            <person name="Thomas B.C."/>
            <person name="Sharon I."/>
            <person name="Castelle C.J."/>
            <person name="Singh A."/>
            <person name="Wilkins M.J."/>
            <person name="Williams K.H."/>
            <person name="Banfield J.F."/>
        </authorList>
    </citation>
    <scope>NUCLEOTIDE SEQUENCE [LARGE SCALE GENOMIC DNA]</scope>
</reference>
<organism evidence="3 4">
    <name type="scientific">Candidatus Azambacteria bacterium GW2011_GWA1_44_9</name>
    <dbReference type="NCBI Taxonomy" id="1618610"/>
    <lineage>
        <taxon>Bacteria</taxon>
        <taxon>Candidatus Azamiibacteriota</taxon>
    </lineage>
</organism>
<protein>
    <recommendedName>
        <fullName evidence="5">DUF5667 domain-containing protein</fullName>
    </recommendedName>
</protein>
<feature type="region of interest" description="Disordered" evidence="1">
    <location>
        <begin position="198"/>
        <end position="329"/>
    </location>
</feature>
<feature type="compositionally biased region" description="Basic and acidic residues" evidence="1">
    <location>
        <begin position="266"/>
        <end position="318"/>
    </location>
</feature>
<feature type="compositionally biased region" description="Basic and acidic residues" evidence="1">
    <location>
        <begin position="198"/>
        <end position="229"/>
    </location>
</feature>
<dbReference type="Proteomes" id="UP000034595">
    <property type="component" value="Unassembled WGS sequence"/>
</dbReference>
<dbReference type="AlphaFoldDB" id="A0A0G1KDC4"/>
<gene>
    <name evidence="3" type="ORF">UW78_C0006G0086</name>
</gene>
<feature type="transmembrane region" description="Helical" evidence="2">
    <location>
        <begin position="65"/>
        <end position="84"/>
    </location>
</feature>
<keyword evidence="2" id="KW-0812">Transmembrane</keyword>
<name>A0A0G1KDC4_9BACT</name>
<feature type="compositionally biased region" description="Polar residues" evidence="1">
    <location>
        <begin position="237"/>
        <end position="247"/>
    </location>
</feature>
<evidence type="ECO:0000313" key="3">
    <source>
        <dbReference type="EMBL" id="KKT81721.1"/>
    </source>
</evidence>